<dbReference type="PANTHER" id="PTHR36405">
    <property type="entry name" value="BNAA10G09140D PROTEIN"/>
    <property type="match status" value="1"/>
</dbReference>
<keyword evidence="3" id="KW-1185">Reference proteome</keyword>
<reference evidence="2 3" key="1">
    <citation type="submission" date="2021-09" db="EMBL/GenBank/DDBJ databases">
        <title>Genomic insights and catalytic innovation underlie evolution of tropane alkaloids biosynthesis.</title>
        <authorList>
            <person name="Wang Y.-J."/>
            <person name="Tian T."/>
            <person name="Huang J.-P."/>
            <person name="Huang S.-X."/>
        </authorList>
    </citation>
    <scope>NUCLEOTIDE SEQUENCE [LARGE SCALE GENOMIC DNA]</scope>
    <source>
        <strain evidence="2">KIB-2018</strain>
        <tissue evidence="2">Leaf</tissue>
    </source>
</reference>
<dbReference type="AlphaFoldDB" id="A0AAV8SRK3"/>
<evidence type="ECO:0000313" key="3">
    <source>
        <dbReference type="Proteomes" id="UP001159364"/>
    </source>
</evidence>
<evidence type="ECO:0000313" key="2">
    <source>
        <dbReference type="EMBL" id="KAJ8754639.1"/>
    </source>
</evidence>
<feature type="compositionally biased region" description="Polar residues" evidence="1">
    <location>
        <begin position="75"/>
        <end position="90"/>
    </location>
</feature>
<dbReference type="EMBL" id="JAIWQS010000009">
    <property type="protein sequence ID" value="KAJ8754639.1"/>
    <property type="molecule type" value="Genomic_DNA"/>
</dbReference>
<gene>
    <name evidence="2" type="ORF">K2173_010730</name>
</gene>
<proteinExistence type="predicted"/>
<dbReference type="Proteomes" id="UP001159364">
    <property type="component" value="Linkage Group LG09"/>
</dbReference>
<comment type="caution">
    <text evidence="2">The sequence shown here is derived from an EMBL/GenBank/DDBJ whole genome shotgun (WGS) entry which is preliminary data.</text>
</comment>
<accession>A0AAV8SRK3</accession>
<organism evidence="2 3">
    <name type="scientific">Erythroxylum novogranatense</name>
    <dbReference type="NCBI Taxonomy" id="1862640"/>
    <lineage>
        <taxon>Eukaryota</taxon>
        <taxon>Viridiplantae</taxon>
        <taxon>Streptophyta</taxon>
        <taxon>Embryophyta</taxon>
        <taxon>Tracheophyta</taxon>
        <taxon>Spermatophyta</taxon>
        <taxon>Magnoliopsida</taxon>
        <taxon>eudicotyledons</taxon>
        <taxon>Gunneridae</taxon>
        <taxon>Pentapetalae</taxon>
        <taxon>rosids</taxon>
        <taxon>fabids</taxon>
        <taxon>Malpighiales</taxon>
        <taxon>Erythroxylaceae</taxon>
        <taxon>Erythroxylum</taxon>
    </lineage>
</organism>
<evidence type="ECO:0000256" key="1">
    <source>
        <dbReference type="SAM" id="MobiDB-lite"/>
    </source>
</evidence>
<feature type="region of interest" description="Disordered" evidence="1">
    <location>
        <begin position="73"/>
        <end position="92"/>
    </location>
</feature>
<protein>
    <submittedName>
        <fullName evidence="2">Uncharacterized protein</fullName>
    </submittedName>
</protein>
<name>A0AAV8SRK3_9ROSI</name>
<dbReference type="PANTHER" id="PTHR36405:SF1">
    <property type="entry name" value="OS07G0520600 PROTEIN"/>
    <property type="match status" value="1"/>
</dbReference>
<sequence>MVQKLEALGGGGGSIRVGTTGTISSLMTRELETVKSSPQTPIPCHDKPGTTPVSVSCSVSTLQRLQARKSWHEASGSSVNYRSSETPGILTSSTRSSTILASDCNTSDRIKKKGSNFVEIVDIKCGSPDRAWASPFSNKFKKLGFSKLSNSTV</sequence>